<evidence type="ECO:0000259" key="5">
    <source>
        <dbReference type="Pfam" id="PF18998"/>
    </source>
</evidence>
<keyword evidence="2" id="KW-0677">Repeat</keyword>
<feature type="chain" id="PRO_5046967668" description="Por secretion system C-terminal sorting domain-containing protein" evidence="3">
    <location>
        <begin position="25"/>
        <end position="668"/>
    </location>
</feature>
<dbReference type="EMBL" id="BAAFSF010000001">
    <property type="protein sequence ID" value="GAB1251771.1"/>
    <property type="molecule type" value="Genomic_DNA"/>
</dbReference>
<keyword evidence="1" id="KW-0433">Leucine-rich repeat</keyword>
<evidence type="ECO:0000256" key="2">
    <source>
        <dbReference type="ARBA" id="ARBA00022737"/>
    </source>
</evidence>
<dbReference type="Pfam" id="PF18962">
    <property type="entry name" value="Por_Secre_tail"/>
    <property type="match status" value="1"/>
</dbReference>
<reference evidence="6 7" key="1">
    <citation type="journal article" date="2025" name="Int. J. Syst. Evol. Microbiol.">
        <title>Desulfovibrio falkowii sp. nov., Porphyromonas miyakawae sp. nov., Mediterraneibacter flintii sp. nov. and Owariibacterium komagatae gen. nov., sp. nov., isolated from human faeces.</title>
        <authorList>
            <person name="Hamaguchi T."/>
            <person name="Ohara M."/>
            <person name="Hisatomi A."/>
            <person name="Sekiguchi K."/>
            <person name="Takeda J.I."/>
            <person name="Ueyama J."/>
            <person name="Ito M."/>
            <person name="Nishiwaki H."/>
            <person name="Ogi T."/>
            <person name="Hirayama M."/>
            <person name="Ohkuma M."/>
            <person name="Sakamoto M."/>
            <person name="Ohno K."/>
        </authorList>
    </citation>
    <scope>NUCLEOTIDE SEQUENCE [LARGE SCALE GENOMIC DNA]</scope>
    <source>
        <strain evidence="6 7">13CB11C</strain>
    </source>
</reference>
<accession>A0ABQ0E265</accession>
<proteinExistence type="predicted"/>
<dbReference type="Gene3D" id="3.80.10.10">
    <property type="entry name" value="Ribonuclease Inhibitor"/>
    <property type="match status" value="2"/>
</dbReference>
<comment type="caution">
    <text evidence="6">The sequence shown here is derived from an EMBL/GenBank/DDBJ whole genome shotgun (WGS) entry which is preliminary data.</text>
</comment>
<feature type="domain" description="Secretion system C-terminal sorting" evidence="4">
    <location>
        <begin position="600"/>
        <end position="662"/>
    </location>
</feature>
<dbReference type="RefSeq" id="WP_411915573.1">
    <property type="nucleotide sequence ID" value="NZ_BAAFSF010000001.1"/>
</dbReference>
<evidence type="ECO:0008006" key="8">
    <source>
        <dbReference type="Google" id="ProtNLM"/>
    </source>
</evidence>
<evidence type="ECO:0000256" key="3">
    <source>
        <dbReference type="SAM" id="SignalP"/>
    </source>
</evidence>
<dbReference type="InterPro" id="IPR026444">
    <property type="entry name" value="Secre_tail"/>
</dbReference>
<dbReference type="InterPro" id="IPR052574">
    <property type="entry name" value="CDIRP"/>
</dbReference>
<organism evidence="6 7">
    <name type="scientific">Porphyromonas miyakawae</name>
    <dbReference type="NCBI Taxonomy" id="3137470"/>
    <lineage>
        <taxon>Bacteria</taxon>
        <taxon>Pseudomonadati</taxon>
        <taxon>Bacteroidota</taxon>
        <taxon>Bacteroidia</taxon>
        <taxon>Bacteroidales</taxon>
        <taxon>Porphyromonadaceae</taxon>
        <taxon>Porphyromonas</taxon>
    </lineage>
</organism>
<evidence type="ECO:0000313" key="6">
    <source>
        <dbReference type="EMBL" id="GAB1251771.1"/>
    </source>
</evidence>
<gene>
    <name evidence="6" type="ORF">Tsumi_08750</name>
</gene>
<evidence type="ECO:0000256" key="1">
    <source>
        <dbReference type="ARBA" id="ARBA00022614"/>
    </source>
</evidence>
<protein>
    <recommendedName>
        <fullName evidence="8">Por secretion system C-terminal sorting domain-containing protein</fullName>
    </recommendedName>
</protein>
<keyword evidence="7" id="KW-1185">Reference proteome</keyword>
<feature type="domain" description="Bacterial repeat" evidence="5">
    <location>
        <begin position="515"/>
        <end position="587"/>
    </location>
</feature>
<evidence type="ECO:0000313" key="7">
    <source>
        <dbReference type="Proteomes" id="UP001628220"/>
    </source>
</evidence>
<dbReference type="InterPro" id="IPR044060">
    <property type="entry name" value="Bacterial_rp_domain"/>
</dbReference>
<keyword evidence="3" id="KW-0732">Signal</keyword>
<evidence type="ECO:0000259" key="4">
    <source>
        <dbReference type="Pfam" id="PF18962"/>
    </source>
</evidence>
<dbReference type="SUPFAM" id="SSF52058">
    <property type="entry name" value="L domain-like"/>
    <property type="match status" value="1"/>
</dbReference>
<dbReference type="Proteomes" id="UP001628220">
    <property type="component" value="Unassembled WGS sequence"/>
</dbReference>
<sequence>MTKQVRIYLFLFLGMLSAGMPALGQGSGSAGEGIITMTTTKKVGEKIFLTIVADGSFTVEGAEKDSYGNFYWTNSQSITIRGNVTDLNCSNSQLTELNVSGCTSLTSLSCSKNQLTNLDVTKSTALKTLWCFTNQLTELDLSQNTALTYLRCSENQLSSLDLSKNSPLKELYCSKNQLSTLDLSKNTSLTKIYCNDNKLTQLELSANTLLESLYCYNNQLTTLDLSKNTALRWLYCNQNKLTTLDLSNNNGLWELECFQNQLTVLDLTKNADLMTLYCQENALTALELSKNEFLAYLNCSKNKLTTLDLSQNTELTKIWCSENMLTSLNISKSADLTSLECNNNKLTGLDVSKNSSLSKLICYGNQIKGDEMTRLINDLPNRSSRAAGELVVVQIPQPEGNRCLKSHVATAKAKNWQVMTINLAKDPTEKESYEGADAYTFAVTLKKEGEGTLTATGADNLNAVAYGTELTIEATPAEGYKLVALTANEKDILASKKVVVEEATEVKAIFTQGTYAVTLTKEGEGMLKATGADNLNVVAYGTELTIVATPADGYELTALTANGTDILATKKFTVTAATEVKATFTKKTVAEVVKTGTLRLYPNPASAYVNVKGAKADALVRLYDANGALRYEARTDADGTLQIDLSGYAEGIYLLHVGDDAQRLLIQR</sequence>
<feature type="signal peptide" evidence="3">
    <location>
        <begin position="1"/>
        <end position="24"/>
    </location>
</feature>
<dbReference type="PANTHER" id="PTHR47566">
    <property type="match status" value="1"/>
</dbReference>
<dbReference type="InterPro" id="IPR032675">
    <property type="entry name" value="LRR_dom_sf"/>
</dbReference>
<dbReference type="NCBIfam" id="TIGR04183">
    <property type="entry name" value="Por_Secre_tail"/>
    <property type="match status" value="1"/>
</dbReference>
<dbReference type="Pfam" id="PF18998">
    <property type="entry name" value="Flg_new_2"/>
    <property type="match status" value="2"/>
</dbReference>
<feature type="domain" description="Bacterial repeat" evidence="5">
    <location>
        <begin position="442"/>
        <end position="512"/>
    </location>
</feature>
<dbReference type="PANTHER" id="PTHR47566:SF1">
    <property type="entry name" value="PROTEIN NUD1"/>
    <property type="match status" value="1"/>
</dbReference>
<name>A0ABQ0E265_9PORP</name>